<dbReference type="Pfam" id="PF01370">
    <property type="entry name" value="Epimerase"/>
    <property type="match status" value="1"/>
</dbReference>
<dbReference type="EMBL" id="JAIOIV010000134">
    <property type="protein sequence ID" value="MBZ0158071.1"/>
    <property type="molecule type" value="Genomic_DNA"/>
</dbReference>
<dbReference type="AlphaFoldDB" id="A0A953M341"/>
<evidence type="ECO:0000313" key="3">
    <source>
        <dbReference type="Proteomes" id="UP000705867"/>
    </source>
</evidence>
<evidence type="ECO:0000259" key="1">
    <source>
        <dbReference type="Pfam" id="PF01370"/>
    </source>
</evidence>
<dbReference type="PANTHER" id="PTHR48079:SF6">
    <property type="entry name" value="NAD(P)-BINDING DOMAIN-CONTAINING PROTEIN-RELATED"/>
    <property type="match status" value="1"/>
</dbReference>
<dbReference type="CDD" id="cd05228">
    <property type="entry name" value="AR_FR_like_1_SDR_e"/>
    <property type="match status" value="1"/>
</dbReference>
<gene>
    <name evidence="2" type="ORF">K8I29_17880</name>
</gene>
<dbReference type="InterPro" id="IPR051783">
    <property type="entry name" value="NAD(P)-dependent_oxidoreduct"/>
</dbReference>
<evidence type="ECO:0000313" key="2">
    <source>
        <dbReference type="EMBL" id="MBZ0158071.1"/>
    </source>
</evidence>
<reference evidence="2" key="1">
    <citation type="journal article" date="2021" name="bioRxiv">
        <title>Unraveling nitrogen, sulfur and carbon metabolic pathways and microbial community transcriptional responses to substrate deprivation and toxicity stresses in a bioreactor mimicking anoxic brackish coastal sediment conditions.</title>
        <authorList>
            <person name="Martins P.D."/>
            <person name="Echeveste M.J."/>
            <person name="Arshad A."/>
            <person name="Kurth J."/>
            <person name="Ouboter H."/>
            <person name="Jetten M.S.M."/>
            <person name="Welte C.U."/>
        </authorList>
    </citation>
    <scope>NUCLEOTIDE SEQUENCE</scope>
    <source>
        <strain evidence="2">MAG_39</strain>
    </source>
</reference>
<dbReference type="InterPro" id="IPR001509">
    <property type="entry name" value="Epimerase_deHydtase"/>
</dbReference>
<dbReference type="NCBIfam" id="TIGR03466">
    <property type="entry name" value="HpnA"/>
    <property type="match status" value="1"/>
</dbReference>
<dbReference type="InterPro" id="IPR036291">
    <property type="entry name" value="NAD(P)-bd_dom_sf"/>
</dbReference>
<dbReference type="SUPFAM" id="SSF51735">
    <property type="entry name" value="NAD(P)-binding Rossmann-fold domains"/>
    <property type="match status" value="1"/>
</dbReference>
<proteinExistence type="predicted"/>
<sequence>MKVLVTGATGFVGYHVAKLLLEKGLPVRALVRSKESAVSLRRLGVETVTGDVRDFGSLTRALKGCSQLYHLAADYRLWVPDPEVMYAINVKGTRNIINAALARDVERIIYTSTVGTLAASAEGIPADENTPVSFGDMVGHYKRSKYIAEREVCASIERGVPVVVVHPSTPVGPMDRKPTPTGRMIVDFLNGRIPAYLDTGLNFIDVEDVAAGHWLAARYGEVGRKYILGNRNITLRDFFGILARLTGRKPPAVRLPYLPVLCAAFVDEALSGILRGRHPRIPVTGVRMARKYMFFDCSRAVKEIHLPQSPVENALEKAVRWFRENGYAEGWKEGTHV</sequence>
<dbReference type="Proteomes" id="UP000705867">
    <property type="component" value="Unassembled WGS sequence"/>
</dbReference>
<feature type="domain" description="NAD-dependent epimerase/dehydratase" evidence="1">
    <location>
        <begin position="3"/>
        <end position="229"/>
    </location>
</feature>
<comment type="caution">
    <text evidence="2">The sequence shown here is derived from an EMBL/GenBank/DDBJ whole genome shotgun (WGS) entry which is preliminary data.</text>
</comment>
<dbReference type="PANTHER" id="PTHR48079">
    <property type="entry name" value="PROTEIN YEEZ"/>
    <property type="match status" value="1"/>
</dbReference>
<name>A0A953M341_9BACT</name>
<dbReference type="GO" id="GO:0005737">
    <property type="term" value="C:cytoplasm"/>
    <property type="evidence" value="ECO:0007669"/>
    <property type="project" value="TreeGrafter"/>
</dbReference>
<dbReference type="Gene3D" id="3.40.50.720">
    <property type="entry name" value="NAD(P)-binding Rossmann-like Domain"/>
    <property type="match status" value="1"/>
</dbReference>
<protein>
    <submittedName>
        <fullName evidence="2">NAD-dependent epimerase/dehydratase family protein</fullName>
    </submittedName>
</protein>
<organism evidence="2 3">
    <name type="scientific">Candidatus Nitrobium versatile</name>
    <dbReference type="NCBI Taxonomy" id="2884831"/>
    <lineage>
        <taxon>Bacteria</taxon>
        <taxon>Pseudomonadati</taxon>
        <taxon>Nitrospirota</taxon>
        <taxon>Nitrospiria</taxon>
        <taxon>Nitrospirales</taxon>
        <taxon>Nitrospiraceae</taxon>
        <taxon>Candidatus Nitrobium</taxon>
    </lineage>
</organism>
<reference evidence="2" key="2">
    <citation type="submission" date="2021-08" db="EMBL/GenBank/DDBJ databases">
        <authorList>
            <person name="Dalcin Martins P."/>
        </authorList>
    </citation>
    <scope>NUCLEOTIDE SEQUENCE</scope>
    <source>
        <strain evidence="2">MAG_39</strain>
    </source>
</reference>
<dbReference type="InterPro" id="IPR017829">
    <property type="entry name" value="Hopanoid-assoc_sugar_epimerase"/>
</dbReference>
<accession>A0A953M341</accession>
<dbReference type="GO" id="GO:0004029">
    <property type="term" value="F:aldehyde dehydrogenase (NAD+) activity"/>
    <property type="evidence" value="ECO:0007669"/>
    <property type="project" value="TreeGrafter"/>
</dbReference>